<dbReference type="PIRSF" id="PIRSF021292">
    <property type="entry name" value="Competence_ComGD"/>
    <property type="match status" value="1"/>
</dbReference>
<dbReference type="Proteomes" id="UP001377337">
    <property type="component" value="Chromosome"/>
</dbReference>
<organism evidence="4 5">
    <name type="scientific">Metabacillus sediminis</name>
    <dbReference type="NCBI Taxonomy" id="3117746"/>
    <lineage>
        <taxon>Bacteria</taxon>
        <taxon>Bacillati</taxon>
        <taxon>Bacillota</taxon>
        <taxon>Bacilli</taxon>
        <taxon>Bacillales</taxon>
        <taxon>Bacillaceae</taxon>
        <taxon>Metabacillus</taxon>
    </lineage>
</organism>
<evidence type="ECO:0000313" key="4">
    <source>
        <dbReference type="EMBL" id="WXB95557.1"/>
    </source>
</evidence>
<keyword evidence="3" id="KW-0812">Transmembrane</keyword>
<dbReference type="SUPFAM" id="SSF54523">
    <property type="entry name" value="Pili subunits"/>
    <property type="match status" value="1"/>
</dbReference>
<name>A0ABZ2NE79_9BACI</name>
<dbReference type="NCBIfam" id="NF040982">
    <property type="entry name" value="ComGD"/>
    <property type="match status" value="1"/>
</dbReference>
<gene>
    <name evidence="4" type="primary">comGD</name>
    <name evidence="4" type="ORF">WCV65_13400</name>
</gene>
<dbReference type="EMBL" id="CP147407">
    <property type="protein sequence ID" value="WXB95557.1"/>
    <property type="molecule type" value="Genomic_DNA"/>
</dbReference>
<dbReference type="NCBIfam" id="TIGR02532">
    <property type="entry name" value="IV_pilin_GFxxxE"/>
    <property type="match status" value="1"/>
</dbReference>
<dbReference type="RefSeq" id="WP_338777123.1">
    <property type="nucleotide sequence ID" value="NZ_CP147407.1"/>
</dbReference>
<accession>A0ABZ2NE79</accession>
<evidence type="ECO:0000256" key="2">
    <source>
        <dbReference type="ARBA" id="ARBA00023287"/>
    </source>
</evidence>
<dbReference type="InterPro" id="IPR045584">
    <property type="entry name" value="Pilin-like"/>
</dbReference>
<evidence type="ECO:0000256" key="1">
    <source>
        <dbReference type="ARBA" id="ARBA00004241"/>
    </source>
</evidence>
<keyword evidence="3" id="KW-1133">Transmembrane helix</keyword>
<dbReference type="InterPro" id="IPR016785">
    <property type="entry name" value="ComGD"/>
</dbReference>
<keyword evidence="2" id="KW-0178">Competence</keyword>
<protein>
    <submittedName>
        <fullName evidence="4">Competence type IV pilus minor pilin ComGD</fullName>
    </submittedName>
</protein>
<keyword evidence="5" id="KW-1185">Reference proteome</keyword>
<dbReference type="InterPro" id="IPR012902">
    <property type="entry name" value="N_methyl_site"/>
</dbReference>
<evidence type="ECO:0000313" key="5">
    <source>
        <dbReference type="Proteomes" id="UP001377337"/>
    </source>
</evidence>
<reference evidence="4 5" key="1">
    <citation type="submission" date="2024-02" db="EMBL/GenBank/DDBJ databases">
        <title>Seven novel Bacillus-like species.</title>
        <authorList>
            <person name="Liu G."/>
        </authorList>
    </citation>
    <scope>NUCLEOTIDE SEQUENCE [LARGE SCALE GENOMIC DNA]</scope>
    <source>
        <strain evidence="4 5">FJAT-52054</strain>
    </source>
</reference>
<comment type="subcellular location">
    <subcellularLocation>
        <location evidence="1">Cell surface</location>
    </subcellularLocation>
</comment>
<sequence>MKQQNKRNGFTLIETLIVLTIFSVLSLTAIVSFKPVQEELIAEQFFDQLQKDILFAQQHAVMIRVPCTLMFDEEETGYRIRLGRADVTKDLIKRQLPEGMKLITDTLGLKVSFLANGNISASGKIRVVYRQQTYKITFYLGKGRFVVSKQ</sequence>
<feature type="transmembrane region" description="Helical" evidence="3">
    <location>
        <begin position="12"/>
        <end position="33"/>
    </location>
</feature>
<keyword evidence="3" id="KW-0472">Membrane</keyword>
<dbReference type="Pfam" id="PF07963">
    <property type="entry name" value="N_methyl"/>
    <property type="match status" value="1"/>
</dbReference>
<proteinExistence type="predicted"/>
<evidence type="ECO:0000256" key="3">
    <source>
        <dbReference type="SAM" id="Phobius"/>
    </source>
</evidence>